<accession>A0A4E9FFN9</accession>
<dbReference type="RefSeq" id="XP_042935041.1">
    <property type="nucleotide sequence ID" value="XM_043079107.1"/>
</dbReference>
<evidence type="ECO:0000313" key="2">
    <source>
        <dbReference type="Proteomes" id="UP000006672"/>
    </source>
</evidence>
<reference evidence="3" key="3">
    <citation type="submission" date="2019-12" db="UniProtKB">
        <authorList>
            <consortium name="WormBaseParasite"/>
        </authorList>
    </citation>
    <scope>IDENTIFICATION</scope>
</reference>
<reference evidence="2" key="1">
    <citation type="journal article" date="2007" name="Science">
        <title>Draft genome of the filarial nematode parasite Brugia malayi.</title>
        <authorList>
            <person name="Ghedin E."/>
            <person name="Wang S."/>
            <person name="Spiro D."/>
            <person name="Caler E."/>
            <person name="Zhao Q."/>
            <person name="Crabtree J."/>
            <person name="Allen J.E."/>
            <person name="Delcher A.L."/>
            <person name="Guiliano D.B."/>
            <person name="Miranda-Saavedra D."/>
            <person name="Angiuoli S.V."/>
            <person name="Creasy T."/>
            <person name="Amedeo P."/>
            <person name="Haas B."/>
            <person name="El-Sayed N.M."/>
            <person name="Wortman J.R."/>
            <person name="Feldblyum T."/>
            <person name="Tallon L."/>
            <person name="Schatz M."/>
            <person name="Shumway M."/>
            <person name="Koo H."/>
            <person name="Salzberg S.L."/>
            <person name="Schobel S."/>
            <person name="Pertea M."/>
            <person name="Pop M."/>
            <person name="White O."/>
            <person name="Barton G.J."/>
            <person name="Carlow C.K."/>
            <person name="Crawford M.J."/>
            <person name="Daub J."/>
            <person name="Dimmic M.W."/>
            <person name="Estes C.F."/>
            <person name="Foster J.M."/>
            <person name="Ganatra M."/>
            <person name="Gregory W.F."/>
            <person name="Johnson N.M."/>
            <person name="Jin J."/>
            <person name="Komuniecki R."/>
            <person name="Korf I."/>
            <person name="Kumar S."/>
            <person name="Laney S."/>
            <person name="Li B.W."/>
            <person name="Li W."/>
            <person name="Lindblom T.H."/>
            <person name="Lustigman S."/>
            <person name="Ma D."/>
            <person name="Maina C.V."/>
            <person name="Martin D.M."/>
            <person name="McCarter J.P."/>
            <person name="McReynolds L."/>
            <person name="Mitreva M."/>
            <person name="Nutman T.B."/>
            <person name="Parkinson J."/>
            <person name="Peregrin-Alvarez J.M."/>
            <person name="Poole C."/>
            <person name="Ren Q."/>
            <person name="Saunders L."/>
            <person name="Sluder A.E."/>
            <person name="Smith K."/>
            <person name="Stanke M."/>
            <person name="Unnasch T.R."/>
            <person name="Ware J."/>
            <person name="Wei A.D."/>
            <person name="Weil G."/>
            <person name="Williams D.J."/>
            <person name="Zhang Y."/>
            <person name="Williams S.A."/>
            <person name="Fraser-Liggett C."/>
            <person name="Slatko B."/>
            <person name="Blaxter M.L."/>
            <person name="Scott A.L."/>
        </authorList>
    </citation>
    <scope>NUCLEOTIDE SEQUENCE</scope>
    <source>
        <strain evidence="2">FR3</strain>
    </source>
</reference>
<name>A0A4E9FFN9_BRUMA</name>
<accession>A0A5S6PDU5</accession>
<evidence type="ECO:0000313" key="3">
    <source>
        <dbReference type="WBParaSite" id="Bm17531.1"/>
    </source>
</evidence>
<reference evidence="1" key="2">
    <citation type="submission" date="2019-04" db="EMBL/GenBank/DDBJ databases">
        <authorList>
            <person name="Howe K."/>
            <person name="Paulini M."/>
            <person name="Williams G."/>
        </authorList>
    </citation>
    <scope>NUCLEOTIDE SEQUENCE [LARGE SCALE GENOMIC DNA]</scope>
    <source>
        <strain evidence="1">FR3</strain>
    </source>
</reference>
<protein>
    <submittedName>
        <fullName evidence="1 3">Uncharacterized protein</fullName>
    </submittedName>
</protein>
<gene>
    <name evidence="1 3" type="primary">Bm17531</name>
    <name evidence="1" type="ORF">BM_BM17531</name>
</gene>
<organism evidence="1">
    <name type="scientific">Brugia malayi</name>
    <name type="common">Filarial nematode worm</name>
    <dbReference type="NCBI Taxonomy" id="6279"/>
    <lineage>
        <taxon>Eukaryota</taxon>
        <taxon>Metazoa</taxon>
        <taxon>Ecdysozoa</taxon>
        <taxon>Nematoda</taxon>
        <taxon>Chromadorea</taxon>
        <taxon>Rhabditida</taxon>
        <taxon>Spirurina</taxon>
        <taxon>Spiruromorpha</taxon>
        <taxon>Filarioidea</taxon>
        <taxon>Onchocercidae</taxon>
        <taxon>Brugia</taxon>
    </lineage>
</organism>
<dbReference type="GeneID" id="66058837"/>
<evidence type="ECO:0000313" key="1">
    <source>
        <dbReference type="EMBL" id="VIO94548.1"/>
    </source>
</evidence>
<dbReference type="KEGG" id="bmy:BM_BM17531"/>
<dbReference type="EMBL" id="CAAKNF010000193">
    <property type="protein sequence ID" value="VIO94548.1"/>
    <property type="molecule type" value="Genomic_DNA"/>
</dbReference>
<dbReference type="WBParaSite" id="Bm17531.1">
    <property type="protein sequence ID" value="Bm17531.1"/>
    <property type="gene ID" value="WBGene00268674"/>
</dbReference>
<keyword evidence="2" id="KW-1185">Reference proteome</keyword>
<dbReference type="AlphaFoldDB" id="A0A4E9FFN9"/>
<dbReference type="CTD" id="66058837"/>
<proteinExistence type="predicted"/>
<dbReference type="Proteomes" id="UP000006672">
    <property type="component" value="Unassembled WGS sequence"/>
</dbReference>
<sequence length="61" mass="7025">MKGAIIFFYSKIEQVEIPKKLGFLLPLLILDKQTRHQITCVICICKKSLSYTAKQLLRDGK</sequence>